<keyword evidence="4 12" id="KW-0863">Zinc-finger</keyword>
<evidence type="ECO:0000256" key="8">
    <source>
        <dbReference type="ARBA" id="ARBA00023242"/>
    </source>
</evidence>
<dbReference type="AlphaFoldDB" id="A0A163ISC8"/>
<feature type="region of interest" description="Disordered" evidence="13">
    <location>
        <begin position="264"/>
        <end position="297"/>
    </location>
</feature>
<dbReference type="EMBL" id="LT550087">
    <property type="protein sequence ID" value="SAL94993.1"/>
    <property type="molecule type" value="Genomic_DNA"/>
</dbReference>
<evidence type="ECO:0000256" key="12">
    <source>
        <dbReference type="RuleBase" id="RU367080"/>
    </source>
</evidence>
<feature type="domain" description="RTR1-type" evidence="14">
    <location>
        <begin position="62"/>
        <end position="144"/>
    </location>
</feature>
<feature type="region of interest" description="Disordered" evidence="13">
    <location>
        <begin position="314"/>
        <end position="388"/>
    </location>
</feature>
<gene>
    <name evidence="15" type="primary">ABSGL_00288.1 scaffold 423</name>
</gene>
<dbReference type="GO" id="GO:0043175">
    <property type="term" value="F:RNA polymerase core enzyme binding"/>
    <property type="evidence" value="ECO:0007669"/>
    <property type="project" value="UniProtKB-UniRule"/>
</dbReference>
<comment type="subcellular location">
    <subcellularLocation>
        <location evidence="1 12">Nucleus</location>
    </subcellularLocation>
</comment>
<evidence type="ECO:0000256" key="4">
    <source>
        <dbReference type="ARBA" id="ARBA00022771"/>
    </source>
</evidence>
<keyword evidence="5 12" id="KW-0378">Hydrolase</keyword>
<keyword evidence="8 12" id="KW-0539">Nucleus</keyword>
<comment type="function">
    <text evidence="12">Putative RNA polymerase II subunit B1 C-terminal domain (CTD) phosphatase involved in RNA polymerase II transcription regulation.</text>
</comment>
<keyword evidence="16" id="KW-1185">Reference proteome</keyword>
<dbReference type="PANTHER" id="PTHR14732:SF0">
    <property type="entry name" value="RNA POLYMERASE II SUBUNIT B1 CTD PHOSPHATASE RPAP2-RELATED"/>
    <property type="match status" value="1"/>
</dbReference>
<comment type="catalytic activity">
    <reaction evidence="9 12">
        <text>O-phospho-L-seryl-[protein] + H2O = L-seryl-[protein] + phosphate</text>
        <dbReference type="Rhea" id="RHEA:20629"/>
        <dbReference type="Rhea" id="RHEA-COMP:9863"/>
        <dbReference type="Rhea" id="RHEA-COMP:11604"/>
        <dbReference type="ChEBI" id="CHEBI:15377"/>
        <dbReference type="ChEBI" id="CHEBI:29999"/>
        <dbReference type="ChEBI" id="CHEBI:43474"/>
        <dbReference type="ChEBI" id="CHEBI:83421"/>
        <dbReference type="EC" id="3.1.3.16"/>
    </reaction>
</comment>
<evidence type="ECO:0000256" key="6">
    <source>
        <dbReference type="ARBA" id="ARBA00022833"/>
    </source>
</evidence>
<dbReference type="InterPro" id="IPR039693">
    <property type="entry name" value="Rtr1/RPAP2"/>
</dbReference>
<comment type="similarity">
    <text evidence="2 11 12">Belongs to the RPAP2 family.</text>
</comment>
<evidence type="ECO:0000256" key="11">
    <source>
        <dbReference type="PROSITE-ProRule" id="PRU00812"/>
    </source>
</evidence>
<dbReference type="STRING" id="4829.A0A163ISC8"/>
<reference evidence="15" key="1">
    <citation type="submission" date="2016-04" db="EMBL/GenBank/DDBJ databases">
        <authorList>
            <person name="Evans L.H."/>
            <person name="Alamgir A."/>
            <person name="Owens N."/>
            <person name="Weber N.D."/>
            <person name="Virtaneva K."/>
            <person name="Barbian K."/>
            <person name="Babar A."/>
            <person name="Rosenke K."/>
        </authorList>
    </citation>
    <scope>NUCLEOTIDE SEQUENCE [LARGE SCALE GENOMIC DNA]</scope>
    <source>
        <strain evidence="15">CBS 101.48</strain>
    </source>
</reference>
<dbReference type="OMA" id="TELANYC"/>
<dbReference type="GO" id="GO:0005634">
    <property type="term" value="C:nucleus"/>
    <property type="evidence" value="ECO:0007669"/>
    <property type="project" value="UniProtKB-SubCell"/>
</dbReference>
<dbReference type="PANTHER" id="PTHR14732">
    <property type="entry name" value="RNA POLYMERASE II SUBUNIT B1 CTD PHOSPHATASE RPAP2-RELATED"/>
    <property type="match status" value="1"/>
</dbReference>
<evidence type="ECO:0000256" key="9">
    <source>
        <dbReference type="ARBA" id="ARBA00047761"/>
    </source>
</evidence>
<dbReference type="InParanoid" id="A0A163ISC8"/>
<accession>A0A163ISC8</accession>
<keyword evidence="6 12" id="KW-0862">Zinc</keyword>
<evidence type="ECO:0000256" key="1">
    <source>
        <dbReference type="ARBA" id="ARBA00004123"/>
    </source>
</evidence>
<keyword evidence="3 12" id="KW-0479">Metal-binding</keyword>
<protein>
    <recommendedName>
        <fullName evidence="12">RNA polymerase II subunit B1 CTD phosphatase RPAP2 homolog</fullName>
        <ecNumber evidence="12">3.1.3.16</ecNumber>
    </recommendedName>
</protein>
<dbReference type="EC" id="3.1.3.16" evidence="12"/>
<feature type="compositionally biased region" description="Polar residues" evidence="13">
    <location>
        <begin position="359"/>
        <end position="380"/>
    </location>
</feature>
<evidence type="ECO:0000256" key="2">
    <source>
        <dbReference type="ARBA" id="ARBA00005676"/>
    </source>
</evidence>
<evidence type="ECO:0000313" key="15">
    <source>
        <dbReference type="EMBL" id="SAL94993.1"/>
    </source>
</evidence>
<evidence type="ECO:0000256" key="13">
    <source>
        <dbReference type="SAM" id="MobiDB-lite"/>
    </source>
</evidence>
<evidence type="ECO:0000256" key="10">
    <source>
        <dbReference type="ARBA" id="ARBA00048336"/>
    </source>
</evidence>
<dbReference type="OrthoDB" id="2590500at2759"/>
<evidence type="ECO:0000313" key="16">
    <source>
        <dbReference type="Proteomes" id="UP000078561"/>
    </source>
</evidence>
<dbReference type="Gene3D" id="1.25.40.820">
    <property type="match status" value="1"/>
</dbReference>
<dbReference type="PROSITE" id="PS51479">
    <property type="entry name" value="ZF_RTR1"/>
    <property type="match status" value="1"/>
</dbReference>
<evidence type="ECO:0000259" key="14">
    <source>
        <dbReference type="PROSITE" id="PS51479"/>
    </source>
</evidence>
<dbReference type="GO" id="GO:0005737">
    <property type="term" value="C:cytoplasm"/>
    <property type="evidence" value="ECO:0007669"/>
    <property type="project" value="TreeGrafter"/>
</dbReference>
<organism evidence="15">
    <name type="scientific">Absidia glauca</name>
    <name type="common">Pin mould</name>
    <dbReference type="NCBI Taxonomy" id="4829"/>
    <lineage>
        <taxon>Eukaryota</taxon>
        <taxon>Fungi</taxon>
        <taxon>Fungi incertae sedis</taxon>
        <taxon>Mucoromycota</taxon>
        <taxon>Mucoromycotina</taxon>
        <taxon>Mucoromycetes</taxon>
        <taxon>Mucorales</taxon>
        <taxon>Cunninghamellaceae</taxon>
        <taxon>Absidia</taxon>
    </lineage>
</organism>
<comment type="catalytic activity">
    <reaction evidence="10 12">
        <text>O-phospho-L-threonyl-[protein] + H2O = L-threonyl-[protein] + phosphate</text>
        <dbReference type="Rhea" id="RHEA:47004"/>
        <dbReference type="Rhea" id="RHEA-COMP:11060"/>
        <dbReference type="Rhea" id="RHEA-COMP:11605"/>
        <dbReference type="ChEBI" id="CHEBI:15377"/>
        <dbReference type="ChEBI" id="CHEBI:30013"/>
        <dbReference type="ChEBI" id="CHEBI:43474"/>
        <dbReference type="ChEBI" id="CHEBI:61977"/>
        <dbReference type="EC" id="3.1.3.16"/>
    </reaction>
</comment>
<name>A0A163ISC8_ABSGL</name>
<dbReference type="GO" id="GO:0008420">
    <property type="term" value="F:RNA polymerase II CTD heptapeptide repeat phosphatase activity"/>
    <property type="evidence" value="ECO:0007669"/>
    <property type="project" value="UniProtKB-UniRule"/>
</dbReference>
<evidence type="ECO:0000256" key="3">
    <source>
        <dbReference type="ARBA" id="ARBA00022723"/>
    </source>
</evidence>
<evidence type="ECO:0000256" key="5">
    <source>
        <dbReference type="ARBA" id="ARBA00022801"/>
    </source>
</evidence>
<keyword evidence="7 12" id="KW-0904">Protein phosphatase</keyword>
<proteinExistence type="inferred from homology"/>
<dbReference type="Pfam" id="PF04181">
    <property type="entry name" value="RPAP2_Rtr1"/>
    <property type="match status" value="1"/>
</dbReference>
<dbReference type="Proteomes" id="UP000078561">
    <property type="component" value="Unassembled WGS sequence"/>
</dbReference>
<sequence>MATKSAKSAKSAKPLVRNKKLTVKQKIVQESALQRQKVQEQVFAWQEHLFTEESVSAATLCKVARWLQPQTYDEIVEERCVQSLCGYPLCSNPPEEQESKYRISLSQRKVFDQSERASYCSLACLQKSRYYAMQLSEDPVWVRDLTGPDSSPTHVITLEENFKQAVAQKQHQQQHSSRSTHDLRRDYVQKLLANVPLGSNNNTNNTNTAAPPVNNLDMTIVEKIPTAPSSTLNFSFGGAHDAIEGYRIENSKRAANEPTTILLTKATPSSPQPPPPQPFSDSSPVAPDSNDTIEMNPDSLLDSAMETMMMLKKMNLDRDPPPPPPAPQDGSEISQHDQARPASPANNRTSEQQDDPSVPSCNSTTASADHSSIIEPSNSNKQLSSTLDKSDKSTKAAVAAIEAAATAAAATKAKKAKKRKEPEMSLFGKIWTMLDRMTTKSTRLYLTNLETMDDHPMAQVQLLEEDGLTDDSLLRGHIFSEKILESYGIIRSQLGIKGELEMDMVNLIRTFRFADATMVVLDSNQTFMFSLVLFKALVPLVLKSEVGWEQDFELCCRQVGQSSEMVDACVRVLKVAST</sequence>
<dbReference type="GO" id="GO:0008270">
    <property type="term" value="F:zinc ion binding"/>
    <property type="evidence" value="ECO:0007669"/>
    <property type="project" value="UniProtKB-KW"/>
</dbReference>
<evidence type="ECO:0000256" key="7">
    <source>
        <dbReference type="ARBA" id="ARBA00022912"/>
    </source>
</evidence>
<dbReference type="InterPro" id="IPR038534">
    <property type="entry name" value="Rtr1/RPAP2_sf"/>
</dbReference>
<dbReference type="InterPro" id="IPR007308">
    <property type="entry name" value="Rtr1/RPAP2_dom"/>
</dbReference>